<evidence type="ECO:0000256" key="2">
    <source>
        <dbReference type="ARBA" id="ARBA00022448"/>
    </source>
</evidence>
<dbReference type="PROSITE" id="PS50893">
    <property type="entry name" value="ABC_TRANSPORTER_2"/>
    <property type="match status" value="1"/>
</dbReference>
<protein>
    <recommendedName>
        <fullName evidence="6">ABC transporter domain-containing protein</fullName>
    </recommendedName>
</protein>
<keyword evidence="3" id="KW-0547">Nucleotide-binding</keyword>
<feature type="transmembrane region" description="Helical" evidence="5">
    <location>
        <begin position="344"/>
        <end position="362"/>
    </location>
</feature>
<dbReference type="Pfam" id="PF00005">
    <property type="entry name" value="ABC_tran"/>
    <property type="match status" value="1"/>
</dbReference>
<dbReference type="SMART" id="SM00382">
    <property type="entry name" value="AAA"/>
    <property type="match status" value="1"/>
</dbReference>
<dbReference type="EMBL" id="QJKK01000003">
    <property type="protein sequence ID" value="RAL25788.1"/>
    <property type="molecule type" value="Genomic_DNA"/>
</dbReference>
<proteinExistence type="inferred from homology"/>
<dbReference type="AlphaFoldDB" id="A0A364K691"/>
<keyword evidence="5" id="KW-1133">Transmembrane helix</keyword>
<feature type="transmembrane region" description="Helical" evidence="5">
    <location>
        <begin position="202"/>
        <end position="225"/>
    </location>
</feature>
<keyword evidence="5" id="KW-0812">Transmembrane</keyword>
<comment type="caution">
    <text evidence="7">The sequence shown here is derived from an EMBL/GenBank/DDBJ whole genome shotgun (WGS) entry which is preliminary data.</text>
</comment>
<evidence type="ECO:0000313" key="7">
    <source>
        <dbReference type="EMBL" id="RAL25788.1"/>
    </source>
</evidence>
<evidence type="ECO:0000256" key="4">
    <source>
        <dbReference type="ARBA" id="ARBA00022840"/>
    </source>
</evidence>
<feature type="domain" description="ABC transporter" evidence="6">
    <location>
        <begin position="5"/>
        <end position="236"/>
    </location>
</feature>
<evidence type="ECO:0000259" key="6">
    <source>
        <dbReference type="PROSITE" id="PS50893"/>
    </source>
</evidence>
<dbReference type="SUPFAM" id="SSF52540">
    <property type="entry name" value="P-loop containing nucleoside triphosphate hydrolases"/>
    <property type="match status" value="1"/>
</dbReference>
<dbReference type="Proteomes" id="UP000251213">
    <property type="component" value="Unassembled WGS sequence"/>
</dbReference>
<feature type="transmembrane region" description="Helical" evidence="5">
    <location>
        <begin position="246"/>
        <end position="274"/>
    </location>
</feature>
<dbReference type="PANTHER" id="PTHR43335:SF4">
    <property type="entry name" value="ABC TRANSPORTER, ATP-BINDING PROTEIN"/>
    <property type="match status" value="1"/>
</dbReference>
<dbReference type="PROSITE" id="PS00211">
    <property type="entry name" value="ABC_TRANSPORTER_1"/>
    <property type="match status" value="1"/>
</dbReference>
<organism evidence="7 8">
    <name type="scientific">Thermoflavimicrobium daqui</name>
    <dbReference type="NCBI Taxonomy" id="2137476"/>
    <lineage>
        <taxon>Bacteria</taxon>
        <taxon>Bacillati</taxon>
        <taxon>Bacillota</taxon>
        <taxon>Bacilli</taxon>
        <taxon>Bacillales</taxon>
        <taxon>Thermoactinomycetaceae</taxon>
        <taxon>Thermoflavimicrobium</taxon>
    </lineage>
</organism>
<reference evidence="7 8" key="1">
    <citation type="submission" date="2018-06" db="EMBL/GenBank/DDBJ databases">
        <title>Thermoflavimicrobium daqus sp. nov., a thermophilic microbe isolated from Moutai-flavour Daqu.</title>
        <authorList>
            <person name="Wang X."/>
            <person name="Zhou H."/>
        </authorList>
    </citation>
    <scope>NUCLEOTIDE SEQUENCE [LARGE SCALE GENOMIC DNA]</scope>
    <source>
        <strain evidence="7 8">FBKL4.011</strain>
    </source>
</reference>
<keyword evidence="2" id="KW-0813">Transport</keyword>
<keyword evidence="4" id="KW-0067">ATP-binding</keyword>
<dbReference type="RefSeq" id="WP_113658402.1">
    <property type="nucleotide sequence ID" value="NZ_KZ845665.1"/>
</dbReference>
<dbReference type="GO" id="GO:0005524">
    <property type="term" value="F:ATP binding"/>
    <property type="evidence" value="ECO:0007669"/>
    <property type="project" value="UniProtKB-KW"/>
</dbReference>
<gene>
    <name evidence="7" type="ORF">DL897_06850</name>
</gene>
<dbReference type="Pfam" id="PF12730">
    <property type="entry name" value="ABC2_membrane_4"/>
    <property type="match status" value="1"/>
</dbReference>
<accession>A0A364K691</accession>
<keyword evidence="8" id="KW-1185">Reference proteome</keyword>
<dbReference type="InterPro" id="IPR003593">
    <property type="entry name" value="AAA+_ATPase"/>
</dbReference>
<evidence type="ECO:0000256" key="3">
    <source>
        <dbReference type="ARBA" id="ARBA00022741"/>
    </source>
</evidence>
<feature type="transmembrane region" description="Helical" evidence="5">
    <location>
        <begin position="286"/>
        <end position="309"/>
    </location>
</feature>
<evidence type="ECO:0000256" key="5">
    <source>
        <dbReference type="SAM" id="Phobius"/>
    </source>
</evidence>
<feature type="transmembrane region" description="Helical" evidence="5">
    <location>
        <begin position="316"/>
        <end position="338"/>
    </location>
</feature>
<reference evidence="7 8" key="2">
    <citation type="submission" date="2018-06" db="EMBL/GenBank/DDBJ databases">
        <authorList>
            <person name="Zhirakovskaya E."/>
        </authorList>
    </citation>
    <scope>NUCLEOTIDE SEQUENCE [LARGE SCALE GENOMIC DNA]</scope>
    <source>
        <strain evidence="7 8">FBKL4.011</strain>
    </source>
</reference>
<evidence type="ECO:0000313" key="8">
    <source>
        <dbReference type="Proteomes" id="UP000251213"/>
    </source>
</evidence>
<dbReference type="InterPro" id="IPR017871">
    <property type="entry name" value="ABC_transporter-like_CS"/>
</dbReference>
<comment type="similarity">
    <text evidence="1">Belongs to the ABC transporter superfamily.</text>
</comment>
<dbReference type="InterPro" id="IPR027417">
    <property type="entry name" value="P-loop_NTPase"/>
</dbReference>
<dbReference type="Gene3D" id="3.40.50.300">
    <property type="entry name" value="P-loop containing nucleotide triphosphate hydrolases"/>
    <property type="match status" value="1"/>
</dbReference>
<sequence>MEPILQLKNVSKVVNGRVIVDNLSLDIFSGEVFGFLGPNGAGKTTTIRMIVGLSSITKGSIFIQGYHLEKDFSHAISKVGAIVENPDMYPFLSGYNNLLHFACMNKGVAHQRIMEVTQLVGLANRIYEKVETYSLGMRQRLGLAQALLHSPSLLILDEPTNGLDSAGIRELRNYIRKLSMENNTEKQQMFTFEDIMIRTFSFGFQITLILTLIISPQLVTSEFSWGTIKLLLIHSPSRAKILLSKYLTALAFSLYGLLVSSIIAIIIATLAAGINDSNLTPLLFPFLLQIGLKLFSFLIYICVAFLAALLSRNHFLSILVSIIFMMVTNPLIPVIPVFNLTISLLVWLVFYIVLLWICWLHFQHQDI</sequence>
<dbReference type="OrthoDB" id="9804819at2"/>
<dbReference type="PANTHER" id="PTHR43335">
    <property type="entry name" value="ABC TRANSPORTER, ATP-BINDING PROTEIN"/>
    <property type="match status" value="1"/>
</dbReference>
<evidence type="ECO:0000256" key="1">
    <source>
        <dbReference type="ARBA" id="ARBA00005417"/>
    </source>
</evidence>
<name>A0A364K691_9BACL</name>
<dbReference type="InterPro" id="IPR003439">
    <property type="entry name" value="ABC_transporter-like_ATP-bd"/>
</dbReference>
<dbReference type="GO" id="GO:0016887">
    <property type="term" value="F:ATP hydrolysis activity"/>
    <property type="evidence" value="ECO:0007669"/>
    <property type="project" value="InterPro"/>
</dbReference>
<keyword evidence="5" id="KW-0472">Membrane</keyword>